<feature type="transmembrane region" description="Helical" evidence="2">
    <location>
        <begin position="71"/>
        <end position="95"/>
    </location>
</feature>
<dbReference type="Pfam" id="PF02517">
    <property type="entry name" value="Rce1-like"/>
    <property type="match status" value="1"/>
</dbReference>
<evidence type="ECO:0000256" key="1">
    <source>
        <dbReference type="SAM" id="MobiDB-lite"/>
    </source>
</evidence>
<dbReference type="RefSeq" id="WP_270025365.1">
    <property type="nucleotide sequence ID" value="NZ_JAPDDP010000018.1"/>
</dbReference>
<comment type="caution">
    <text evidence="4">The sequence shown here is derived from an EMBL/GenBank/DDBJ whole genome shotgun (WGS) entry which is preliminary data.</text>
</comment>
<feature type="transmembrane region" description="Helical" evidence="2">
    <location>
        <begin position="192"/>
        <end position="208"/>
    </location>
</feature>
<organism evidence="4 5">
    <name type="scientific">Solirubrobacter phytolaccae</name>
    <dbReference type="NCBI Taxonomy" id="1404360"/>
    <lineage>
        <taxon>Bacteria</taxon>
        <taxon>Bacillati</taxon>
        <taxon>Actinomycetota</taxon>
        <taxon>Thermoleophilia</taxon>
        <taxon>Solirubrobacterales</taxon>
        <taxon>Solirubrobacteraceae</taxon>
        <taxon>Solirubrobacter</taxon>
    </lineage>
</organism>
<dbReference type="InterPro" id="IPR003675">
    <property type="entry name" value="Rce1/LyrA-like_dom"/>
</dbReference>
<keyword evidence="4" id="KW-0378">Hydrolase</keyword>
<sequence length="289" mass="30615">MTTPEPPTYGGWQPPEAPHDEAPVGPPAERQVPAWAPFAALAAALMIVLLIGGTLLGLLQAADPDFDSDDIPVGVTLGLTVFQSVVFVIAACITVRLALGRVPREAFGLNRVSRVWQAIGLVVLVYVGFIVFQNVLVEIFGKPEEQALVEDVKNEDSALVLVGYVLTICLIAPVVEEFFFRGFMFGALARRLGPWWGMAITGVVFGLAHAPNPAISLIALGAFGVGLCLLYWRTQSIVPCMALHALNNSITFGLTRELDPALFAGIVIGSVGAVTVAAQALSSRRSVAA</sequence>
<dbReference type="GO" id="GO:0080120">
    <property type="term" value="P:CAAX-box protein maturation"/>
    <property type="evidence" value="ECO:0007669"/>
    <property type="project" value="UniProtKB-ARBA"/>
</dbReference>
<feature type="transmembrane region" description="Helical" evidence="2">
    <location>
        <begin position="157"/>
        <end position="180"/>
    </location>
</feature>
<dbReference type="GO" id="GO:0004175">
    <property type="term" value="F:endopeptidase activity"/>
    <property type="evidence" value="ECO:0007669"/>
    <property type="project" value="UniProtKB-ARBA"/>
</dbReference>
<feature type="transmembrane region" description="Helical" evidence="2">
    <location>
        <begin position="115"/>
        <end position="137"/>
    </location>
</feature>
<keyword evidence="5" id="KW-1185">Reference proteome</keyword>
<dbReference type="EMBL" id="JAPDDP010000018">
    <property type="protein sequence ID" value="MDA0181054.1"/>
    <property type="molecule type" value="Genomic_DNA"/>
</dbReference>
<dbReference type="GO" id="GO:0008237">
    <property type="term" value="F:metallopeptidase activity"/>
    <property type="evidence" value="ECO:0007669"/>
    <property type="project" value="UniProtKB-KW"/>
</dbReference>
<dbReference type="PANTHER" id="PTHR36435">
    <property type="entry name" value="SLR1288 PROTEIN"/>
    <property type="match status" value="1"/>
</dbReference>
<dbReference type="InterPro" id="IPR052710">
    <property type="entry name" value="CAAX_protease"/>
</dbReference>
<feature type="transmembrane region" description="Helical" evidence="2">
    <location>
        <begin position="214"/>
        <end position="232"/>
    </location>
</feature>
<keyword evidence="2" id="KW-0472">Membrane</keyword>
<dbReference type="Proteomes" id="UP001147653">
    <property type="component" value="Unassembled WGS sequence"/>
</dbReference>
<keyword evidence="2" id="KW-1133">Transmembrane helix</keyword>
<proteinExistence type="predicted"/>
<feature type="transmembrane region" description="Helical" evidence="2">
    <location>
        <begin position="38"/>
        <end position="59"/>
    </location>
</feature>
<gene>
    <name evidence="4" type="ORF">OJ997_12170</name>
</gene>
<reference evidence="4" key="1">
    <citation type="submission" date="2022-10" db="EMBL/GenBank/DDBJ databases">
        <title>The WGS of Solirubrobacter phytolaccae KCTC 29190.</title>
        <authorList>
            <person name="Jiang Z."/>
        </authorList>
    </citation>
    <scope>NUCLEOTIDE SEQUENCE</scope>
    <source>
        <strain evidence="4">KCTC 29190</strain>
    </source>
</reference>
<keyword evidence="2" id="KW-0812">Transmembrane</keyword>
<keyword evidence="4" id="KW-0482">Metalloprotease</keyword>
<protein>
    <submittedName>
        <fullName evidence="4">CPBP family intramembrane metalloprotease</fullName>
    </submittedName>
</protein>
<evidence type="ECO:0000259" key="3">
    <source>
        <dbReference type="Pfam" id="PF02517"/>
    </source>
</evidence>
<feature type="region of interest" description="Disordered" evidence="1">
    <location>
        <begin position="1"/>
        <end position="27"/>
    </location>
</feature>
<name>A0A9X3S7H6_9ACTN</name>
<feature type="domain" description="CAAX prenyl protease 2/Lysostaphin resistance protein A-like" evidence="3">
    <location>
        <begin position="162"/>
        <end position="249"/>
    </location>
</feature>
<dbReference type="PANTHER" id="PTHR36435:SF1">
    <property type="entry name" value="CAAX AMINO TERMINAL PROTEASE FAMILY PROTEIN"/>
    <property type="match status" value="1"/>
</dbReference>
<dbReference type="AlphaFoldDB" id="A0A9X3S7H6"/>
<keyword evidence="4" id="KW-0645">Protease</keyword>
<feature type="transmembrane region" description="Helical" evidence="2">
    <location>
        <begin position="261"/>
        <end position="281"/>
    </location>
</feature>
<accession>A0A9X3S7H6</accession>
<evidence type="ECO:0000313" key="4">
    <source>
        <dbReference type="EMBL" id="MDA0181054.1"/>
    </source>
</evidence>
<evidence type="ECO:0000256" key="2">
    <source>
        <dbReference type="SAM" id="Phobius"/>
    </source>
</evidence>
<evidence type="ECO:0000313" key="5">
    <source>
        <dbReference type="Proteomes" id="UP001147653"/>
    </source>
</evidence>